<organism evidence="1 2">
    <name type="scientific">Streblomastix strix</name>
    <dbReference type="NCBI Taxonomy" id="222440"/>
    <lineage>
        <taxon>Eukaryota</taxon>
        <taxon>Metamonada</taxon>
        <taxon>Preaxostyla</taxon>
        <taxon>Oxymonadida</taxon>
        <taxon>Streblomastigidae</taxon>
        <taxon>Streblomastix</taxon>
    </lineage>
</organism>
<evidence type="ECO:0000313" key="2">
    <source>
        <dbReference type="Proteomes" id="UP000324800"/>
    </source>
</evidence>
<reference evidence="1 2" key="1">
    <citation type="submission" date="2019-03" db="EMBL/GenBank/DDBJ databases">
        <title>Single cell metagenomics reveals metabolic interactions within the superorganism composed of flagellate Streblomastix strix and complex community of Bacteroidetes bacteria on its surface.</title>
        <authorList>
            <person name="Treitli S.C."/>
            <person name="Kolisko M."/>
            <person name="Husnik F."/>
            <person name="Keeling P."/>
            <person name="Hampl V."/>
        </authorList>
    </citation>
    <scope>NUCLEOTIDE SEQUENCE [LARGE SCALE GENOMIC DNA]</scope>
    <source>
        <strain evidence="1">ST1C</strain>
    </source>
</reference>
<proteinExistence type="predicted"/>
<comment type="caution">
    <text evidence="1">The sequence shown here is derived from an EMBL/GenBank/DDBJ whole genome shotgun (WGS) entry which is preliminary data.</text>
</comment>
<accession>A0A5J4WZJ0</accession>
<protein>
    <submittedName>
        <fullName evidence="1">Uncharacterized protein</fullName>
    </submittedName>
</protein>
<dbReference type="AlphaFoldDB" id="A0A5J4WZJ0"/>
<dbReference type="EMBL" id="SNRW01000545">
    <property type="protein sequence ID" value="KAA6400538.1"/>
    <property type="molecule type" value="Genomic_DNA"/>
</dbReference>
<dbReference type="Proteomes" id="UP000324800">
    <property type="component" value="Unassembled WGS sequence"/>
</dbReference>
<gene>
    <name evidence="1" type="ORF">EZS28_003932</name>
</gene>
<evidence type="ECO:0000313" key="1">
    <source>
        <dbReference type="EMBL" id="KAA6400538.1"/>
    </source>
</evidence>
<sequence>MLDLKQPNFGKLLAFDIVELNENTIKQEIQKSAEQPNQDKGINQTQQNITKHSTPLRIIFGLLSLLCAAGMEQNTLLEAISSQLDVVPYAIQRIFGIMSENNENKINQQVKQLKRTVNHLLIQSIIQFLSELHSLLLAFPPLSQYKQQKLKNGSYKLQLQYPSQQTKYFLPQNAKHPAILLGSIVVEQESVLQKKETILQKAENTVVGQALKKLVDESSFHLIGKQLFWKAQSLVELFSKLSI</sequence>
<name>A0A5J4WZJ0_9EUKA</name>